<dbReference type="OrthoDB" id="4364984at2759"/>
<feature type="chain" id="PRO_5035183820" description="Extracellular membrane protein CFEM domain-containing protein" evidence="1">
    <location>
        <begin position="17"/>
        <end position="236"/>
    </location>
</feature>
<reference evidence="2" key="1">
    <citation type="journal article" date="2020" name="Front. Microbiol.">
        <title>Gene regulatory networks of Penicillium echinulatum 2HH and Penicillium oxalicum 114-2 inferred by a computational biology approach.</title>
        <authorList>
            <person name="Lenz A.R."/>
            <person name="Galan-Vasquez E."/>
            <person name="Balbinot E."/>
            <person name="De Abreu F.P."/>
            <person name="De Oliveira N.S."/>
            <person name="Da Rosa L.O."/>
            <person name="De Avila E Silva S."/>
            <person name="Camassola M."/>
            <person name="Dillon A.J.P."/>
            <person name="Perez-Rueda E."/>
        </authorList>
    </citation>
    <scope>NUCLEOTIDE SEQUENCE</scope>
    <source>
        <strain evidence="2">S1M29</strain>
    </source>
</reference>
<gene>
    <name evidence="2" type="ORF">PECM_004534</name>
</gene>
<evidence type="ECO:0008006" key="4">
    <source>
        <dbReference type="Google" id="ProtNLM"/>
    </source>
</evidence>
<sequence>MRTVIATLFLASTALASTSLTDDFIDCATAAINGASESKTVDCSNQSSSDCFCANQDALTQLSDATKDACDVSSSDLAAWASSLCGTSTTSQDTSSARHIGSPMEPARVLNERAYSASVEDNVPTSVVWVTETRTDCSCKSTSHPVDRAHASQIPVYVPTGSSMSAGVAAWATPTPSASASWSAMHSSHMSVATPGPSGASPSIYTFEGAAPRVNALQGSVAAIGATIVMGLMVAL</sequence>
<comment type="caution">
    <text evidence="2">The sequence shown here is derived from an EMBL/GenBank/DDBJ whole genome shotgun (WGS) entry which is preliminary data.</text>
</comment>
<dbReference type="EMBL" id="WIWV01000003">
    <property type="protein sequence ID" value="KAF7719754.1"/>
    <property type="molecule type" value="Genomic_DNA"/>
</dbReference>
<evidence type="ECO:0000313" key="3">
    <source>
        <dbReference type="Proteomes" id="UP000631181"/>
    </source>
</evidence>
<keyword evidence="1" id="KW-0732">Signal</keyword>
<proteinExistence type="predicted"/>
<evidence type="ECO:0000313" key="2">
    <source>
        <dbReference type="EMBL" id="KAF7719754.1"/>
    </source>
</evidence>
<feature type="signal peptide" evidence="1">
    <location>
        <begin position="1"/>
        <end position="16"/>
    </location>
</feature>
<keyword evidence="3" id="KW-1185">Reference proteome</keyword>
<accession>A0A8J8WNA0</accession>
<organism evidence="2 3">
    <name type="scientific">Penicillium ucsense</name>
    <dbReference type="NCBI Taxonomy" id="2839758"/>
    <lineage>
        <taxon>Eukaryota</taxon>
        <taxon>Fungi</taxon>
        <taxon>Dikarya</taxon>
        <taxon>Ascomycota</taxon>
        <taxon>Pezizomycotina</taxon>
        <taxon>Eurotiomycetes</taxon>
        <taxon>Eurotiomycetidae</taxon>
        <taxon>Eurotiales</taxon>
        <taxon>Aspergillaceae</taxon>
        <taxon>Penicillium</taxon>
    </lineage>
</organism>
<evidence type="ECO:0000256" key="1">
    <source>
        <dbReference type="SAM" id="SignalP"/>
    </source>
</evidence>
<protein>
    <recommendedName>
        <fullName evidence="4">Extracellular membrane protein CFEM domain-containing protein</fullName>
    </recommendedName>
</protein>
<dbReference type="AlphaFoldDB" id="A0A8J8WNA0"/>
<dbReference type="Proteomes" id="UP000631181">
    <property type="component" value="Unassembled WGS sequence"/>
</dbReference>
<name>A0A8J8WNA0_9EURO</name>